<feature type="transmembrane region" description="Helical" evidence="1">
    <location>
        <begin position="69"/>
        <end position="94"/>
    </location>
</feature>
<organism evidence="2 3">
    <name type="scientific">Williamsoniiplasma somnilux</name>
    <dbReference type="NCBI Taxonomy" id="215578"/>
    <lineage>
        <taxon>Bacteria</taxon>
        <taxon>Bacillati</taxon>
        <taxon>Mycoplasmatota</taxon>
        <taxon>Mollicutes</taxon>
        <taxon>Entomoplasmatales</taxon>
        <taxon>Williamsoniiplasma</taxon>
    </lineage>
</organism>
<feature type="transmembrane region" description="Helical" evidence="1">
    <location>
        <begin position="6"/>
        <end position="30"/>
    </location>
</feature>
<feature type="transmembrane region" description="Helical" evidence="1">
    <location>
        <begin position="42"/>
        <end position="63"/>
    </location>
</feature>
<dbReference type="EMBL" id="CP024965">
    <property type="protein sequence ID" value="ATZ18800.1"/>
    <property type="molecule type" value="Genomic_DNA"/>
</dbReference>
<dbReference type="KEGG" id="esx:ESOMN_v1c04180"/>
<dbReference type="Proteomes" id="UP000232230">
    <property type="component" value="Chromosome"/>
</dbReference>
<name>A0A2K8NYA4_9MOLU</name>
<dbReference type="InterPro" id="IPR030945">
    <property type="entry name" value="EcfS_MSC_0063"/>
</dbReference>
<dbReference type="AlphaFoldDB" id="A0A2K8NYA4"/>
<reference evidence="2 3" key="1">
    <citation type="submission" date="2017-11" db="EMBL/GenBank/DDBJ databases">
        <title>Genome sequence of Entomoplasma somnilux PYAN-1 (ATCC 49194).</title>
        <authorList>
            <person name="Lo W.-S."/>
            <person name="Gasparich G.E."/>
            <person name="Kuo C.-H."/>
        </authorList>
    </citation>
    <scope>NUCLEOTIDE SEQUENCE [LARGE SCALE GENOMIC DNA]</scope>
    <source>
        <strain evidence="2 3">PYAN-1</strain>
    </source>
</reference>
<sequence>MYRFKSIRYIVEASMILAILVILSLTTLFFKINDTTFQITDGLYLVLCALVPGPMMLVVGISYSTIIDLISGGFIFIPITITIHILMFCVVKILKKPISPYLSFIVAALLIFIYVFYVYLLNLNLGHLQAQNVAIKELITDSIQFGISIIISFVLYFFLSKKNIKTILFNDNKYNSFKSNKSRY</sequence>
<evidence type="ECO:0000256" key="1">
    <source>
        <dbReference type="SAM" id="Phobius"/>
    </source>
</evidence>
<dbReference type="Gene3D" id="1.10.1760.20">
    <property type="match status" value="1"/>
</dbReference>
<proteinExistence type="predicted"/>
<feature type="transmembrane region" description="Helical" evidence="1">
    <location>
        <begin position="142"/>
        <end position="159"/>
    </location>
</feature>
<evidence type="ECO:0000313" key="2">
    <source>
        <dbReference type="EMBL" id="ATZ18800.1"/>
    </source>
</evidence>
<protein>
    <submittedName>
        <fullName evidence="2">Uncharacterized protein</fullName>
    </submittedName>
</protein>
<keyword evidence="1" id="KW-0812">Transmembrane</keyword>
<feature type="transmembrane region" description="Helical" evidence="1">
    <location>
        <begin position="101"/>
        <end position="122"/>
    </location>
</feature>
<keyword evidence="1" id="KW-0472">Membrane</keyword>
<keyword evidence="1" id="KW-1133">Transmembrane helix</keyword>
<gene>
    <name evidence="2" type="ORF">ESOMN_v1c04180</name>
</gene>
<accession>A0A2K8NYA4</accession>
<keyword evidence="3" id="KW-1185">Reference proteome</keyword>
<evidence type="ECO:0000313" key="3">
    <source>
        <dbReference type="Proteomes" id="UP000232230"/>
    </source>
</evidence>
<dbReference type="RefSeq" id="WP_024863323.1">
    <property type="nucleotide sequence ID" value="NZ_CP024965.1"/>
</dbReference>
<dbReference type="NCBIfam" id="TIGR04522">
    <property type="entry name" value="EcfS_MSC_0063"/>
    <property type="match status" value="1"/>
</dbReference>